<proteinExistence type="predicted"/>
<comment type="caution">
    <text evidence="2">The sequence shown here is derived from an EMBL/GenBank/DDBJ whole genome shotgun (WGS) entry which is preliminary data.</text>
</comment>
<feature type="region of interest" description="Disordered" evidence="1">
    <location>
        <begin position="133"/>
        <end position="173"/>
    </location>
</feature>
<feature type="region of interest" description="Disordered" evidence="1">
    <location>
        <begin position="1"/>
        <end position="54"/>
    </location>
</feature>
<accession>A0A2N5V3G9</accession>
<dbReference type="AlphaFoldDB" id="A0A2N5V3G9"/>
<dbReference type="Proteomes" id="UP000235392">
    <property type="component" value="Unassembled WGS sequence"/>
</dbReference>
<evidence type="ECO:0000313" key="2">
    <source>
        <dbReference type="EMBL" id="PLW44487.1"/>
    </source>
</evidence>
<gene>
    <name evidence="2" type="ORF">PCASD_11498</name>
</gene>
<feature type="region of interest" description="Disordered" evidence="1">
    <location>
        <begin position="265"/>
        <end position="290"/>
    </location>
</feature>
<evidence type="ECO:0000313" key="3">
    <source>
        <dbReference type="Proteomes" id="UP000235392"/>
    </source>
</evidence>
<dbReference type="EMBL" id="PGCI01000057">
    <property type="protein sequence ID" value="PLW44487.1"/>
    <property type="molecule type" value="Genomic_DNA"/>
</dbReference>
<feature type="compositionally biased region" description="Low complexity" evidence="1">
    <location>
        <begin position="146"/>
        <end position="159"/>
    </location>
</feature>
<organism evidence="2 3">
    <name type="scientific">Puccinia coronata f. sp. avenae</name>
    <dbReference type="NCBI Taxonomy" id="200324"/>
    <lineage>
        <taxon>Eukaryota</taxon>
        <taxon>Fungi</taxon>
        <taxon>Dikarya</taxon>
        <taxon>Basidiomycota</taxon>
        <taxon>Pucciniomycotina</taxon>
        <taxon>Pucciniomycetes</taxon>
        <taxon>Pucciniales</taxon>
        <taxon>Pucciniaceae</taxon>
        <taxon>Puccinia</taxon>
    </lineage>
</organism>
<feature type="compositionally biased region" description="Polar residues" evidence="1">
    <location>
        <begin position="160"/>
        <end position="170"/>
    </location>
</feature>
<reference evidence="2 3" key="1">
    <citation type="submission" date="2017-11" db="EMBL/GenBank/DDBJ databases">
        <title>De novo assembly and phasing of dikaryotic genomes from two isolates of Puccinia coronata f. sp. avenae, the causal agent of oat crown rust.</title>
        <authorList>
            <person name="Miller M.E."/>
            <person name="Zhang Y."/>
            <person name="Omidvar V."/>
            <person name="Sperschneider J."/>
            <person name="Schwessinger B."/>
            <person name="Raley C."/>
            <person name="Palmer J.M."/>
            <person name="Garnica D."/>
            <person name="Upadhyaya N."/>
            <person name="Rathjen J."/>
            <person name="Taylor J.M."/>
            <person name="Park R.F."/>
            <person name="Dodds P.N."/>
            <person name="Hirsch C.D."/>
            <person name="Kianian S.F."/>
            <person name="Figueroa M."/>
        </authorList>
    </citation>
    <scope>NUCLEOTIDE SEQUENCE [LARGE SCALE GENOMIC DNA]</scope>
    <source>
        <strain evidence="2">12SD80</strain>
    </source>
</reference>
<evidence type="ECO:0000256" key="1">
    <source>
        <dbReference type="SAM" id="MobiDB-lite"/>
    </source>
</evidence>
<protein>
    <submittedName>
        <fullName evidence="2">Uncharacterized protein</fullName>
    </submittedName>
</protein>
<sequence length="290" mass="30517">MVLPSIVGRDKTNIATEDKPSNVETSKEPLYPEHSLATAAPRLPPPSLPSEMDVAQGGFESSAKQIGNSRSPELLARSQSASNLPLAARLAHIPSQFPSGLFSFGIEPLNSSPYSCGETELTGHSQRVLNFSHLSRANDEKKISRTGPPTTLTPVEEPVNQPSSPQTSNCRCGERSLGIPEGYSSPQPSCASAVSTTILATTAAFSFQGRRAINAKRSITAATAASSPPEIEQNESARRPCIAALASKFLTAPLPLDRAHIVKPLPSAASPGPGMAYDRARGPRSLLAST</sequence>
<feature type="compositionally biased region" description="Basic and acidic residues" evidence="1">
    <location>
        <begin position="8"/>
        <end position="31"/>
    </location>
</feature>
<name>A0A2N5V3G9_9BASI</name>